<feature type="region of interest" description="Disordered" evidence="7">
    <location>
        <begin position="134"/>
        <end position="172"/>
    </location>
</feature>
<protein>
    <recommendedName>
        <fullName evidence="8">Protein kinase domain-containing protein</fullName>
    </recommendedName>
</protein>
<evidence type="ECO:0000256" key="3">
    <source>
        <dbReference type="ARBA" id="ARBA00022741"/>
    </source>
</evidence>
<feature type="compositionally biased region" description="Low complexity" evidence="7">
    <location>
        <begin position="155"/>
        <end position="172"/>
    </location>
</feature>
<dbReference type="InterPro" id="IPR001245">
    <property type="entry name" value="Ser-Thr/Tyr_kinase_cat_dom"/>
</dbReference>
<dbReference type="Pfam" id="PF07714">
    <property type="entry name" value="PK_Tyr_Ser-Thr"/>
    <property type="match status" value="1"/>
</dbReference>
<evidence type="ECO:0000256" key="1">
    <source>
        <dbReference type="ARBA" id="ARBA00022527"/>
    </source>
</evidence>
<name>A0A843U1W4_COLES</name>
<keyword evidence="5 6" id="KW-0067">ATP-binding</keyword>
<dbReference type="PROSITE" id="PS00107">
    <property type="entry name" value="PROTEIN_KINASE_ATP"/>
    <property type="match status" value="1"/>
</dbReference>
<feature type="domain" description="Protein kinase" evidence="8">
    <location>
        <begin position="204"/>
        <end position="489"/>
    </location>
</feature>
<dbReference type="PANTHER" id="PTHR45621">
    <property type="entry name" value="OS01G0588500 PROTEIN-RELATED"/>
    <property type="match status" value="1"/>
</dbReference>
<dbReference type="AlphaFoldDB" id="A0A843U1W4"/>
<feature type="region of interest" description="Disordered" evidence="7">
    <location>
        <begin position="494"/>
        <end position="525"/>
    </location>
</feature>
<evidence type="ECO:0000256" key="6">
    <source>
        <dbReference type="PROSITE-ProRule" id="PRU10141"/>
    </source>
</evidence>
<proteinExistence type="predicted"/>
<dbReference type="Proteomes" id="UP000652761">
    <property type="component" value="Unassembled WGS sequence"/>
</dbReference>
<dbReference type="Gene3D" id="3.30.200.20">
    <property type="entry name" value="Phosphorylase Kinase, domain 1"/>
    <property type="match status" value="1"/>
</dbReference>
<feature type="compositionally biased region" description="Polar residues" evidence="7">
    <location>
        <begin position="134"/>
        <end position="154"/>
    </location>
</feature>
<evidence type="ECO:0000256" key="2">
    <source>
        <dbReference type="ARBA" id="ARBA00022679"/>
    </source>
</evidence>
<dbReference type="InterPro" id="IPR050823">
    <property type="entry name" value="Plant_Ser_Thr_Prot_Kinase"/>
</dbReference>
<dbReference type="InterPro" id="IPR000719">
    <property type="entry name" value="Prot_kinase_dom"/>
</dbReference>
<evidence type="ECO:0000313" key="10">
    <source>
        <dbReference type="Proteomes" id="UP000652761"/>
    </source>
</evidence>
<evidence type="ECO:0000256" key="4">
    <source>
        <dbReference type="ARBA" id="ARBA00022777"/>
    </source>
</evidence>
<keyword evidence="10" id="KW-1185">Reference proteome</keyword>
<sequence>MAPVPLFRFPVAFPGLSSGSLKFDHFLPILEFGSSTWLGSCSIIFFTLPLDSLPLLIGILRFSYLVFSPILPCVPLICALCLNLRNDEQEPPKLKFAFHSFSPFKSALVLVRKTSSMKCFSFFKEVVKGRASEKNTATSSTPVTRPVSPNGTSRSSHTTSIKQTTSKSSLSASSARSLPELYEERAHNLRVFELRELRNATNDFSRLFKIGEGGFGSVYKGLIRPPDGYGNKIAVAIKKLNEDGPQGHKQWCAEVQFLGVVDHPNLVKLIGYCAIDSETAIQRLLVYEFMPNKSLEEHLFNKTYPALSWDKRLKIATGVAEGLRYLHEDLEVQVIYRDFKASNILLDEDFKPKLSDFGLAREGPSDGCTHVTTAVVGTYGYAAPDYVETGHLTIKSDVWSFGVVLLEILTGRRSLERNRPRPEQKLLEWVKQFPVESRTFSMMMDPRLGDQYSVSAARLIAKLANSCLSKYPKDRPSMSEVVASLKRAIEVSETGVQMEPSEERHTSNTTDLEVEKTEQVNGSESARRRMLHLAKLKQIANAESRRKFVIMQRANRT</sequence>
<evidence type="ECO:0000313" key="9">
    <source>
        <dbReference type="EMBL" id="MQL75880.1"/>
    </source>
</evidence>
<organism evidence="9 10">
    <name type="scientific">Colocasia esculenta</name>
    <name type="common">Wild taro</name>
    <name type="synonym">Arum esculentum</name>
    <dbReference type="NCBI Taxonomy" id="4460"/>
    <lineage>
        <taxon>Eukaryota</taxon>
        <taxon>Viridiplantae</taxon>
        <taxon>Streptophyta</taxon>
        <taxon>Embryophyta</taxon>
        <taxon>Tracheophyta</taxon>
        <taxon>Spermatophyta</taxon>
        <taxon>Magnoliopsida</taxon>
        <taxon>Liliopsida</taxon>
        <taxon>Araceae</taxon>
        <taxon>Aroideae</taxon>
        <taxon>Colocasieae</taxon>
        <taxon>Colocasia</taxon>
    </lineage>
</organism>
<feature type="binding site" evidence="6">
    <location>
        <position position="239"/>
    </location>
    <ligand>
        <name>ATP</name>
        <dbReference type="ChEBI" id="CHEBI:30616"/>
    </ligand>
</feature>
<dbReference type="EMBL" id="NMUH01000269">
    <property type="protein sequence ID" value="MQL75880.1"/>
    <property type="molecule type" value="Genomic_DNA"/>
</dbReference>
<keyword evidence="4" id="KW-0418">Kinase</keyword>
<keyword evidence="1" id="KW-0723">Serine/threonine-protein kinase</keyword>
<dbReference type="CDD" id="cd14066">
    <property type="entry name" value="STKc_IRAK"/>
    <property type="match status" value="1"/>
</dbReference>
<keyword evidence="2" id="KW-0808">Transferase</keyword>
<dbReference type="GO" id="GO:0004672">
    <property type="term" value="F:protein kinase activity"/>
    <property type="evidence" value="ECO:0007669"/>
    <property type="project" value="InterPro"/>
</dbReference>
<dbReference type="InterPro" id="IPR008271">
    <property type="entry name" value="Ser/Thr_kinase_AS"/>
</dbReference>
<evidence type="ECO:0000256" key="7">
    <source>
        <dbReference type="SAM" id="MobiDB-lite"/>
    </source>
</evidence>
<evidence type="ECO:0000259" key="8">
    <source>
        <dbReference type="PROSITE" id="PS50011"/>
    </source>
</evidence>
<reference evidence="9" key="1">
    <citation type="submission" date="2017-07" db="EMBL/GenBank/DDBJ databases">
        <title>Taro Niue Genome Assembly and Annotation.</title>
        <authorList>
            <person name="Atibalentja N."/>
            <person name="Keating K."/>
            <person name="Fields C.J."/>
        </authorList>
    </citation>
    <scope>NUCLEOTIDE SEQUENCE</scope>
    <source>
        <strain evidence="9">Niue_2</strain>
        <tissue evidence="9">Leaf</tissue>
    </source>
</reference>
<dbReference type="InterPro" id="IPR017441">
    <property type="entry name" value="Protein_kinase_ATP_BS"/>
</dbReference>
<keyword evidence="3 6" id="KW-0547">Nucleotide-binding</keyword>
<dbReference type="PROSITE" id="PS50011">
    <property type="entry name" value="PROTEIN_KINASE_DOM"/>
    <property type="match status" value="1"/>
</dbReference>
<evidence type="ECO:0000256" key="5">
    <source>
        <dbReference type="ARBA" id="ARBA00022840"/>
    </source>
</evidence>
<dbReference type="InterPro" id="IPR011009">
    <property type="entry name" value="Kinase-like_dom_sf"/>
</dbReference>
<gene>
    <name evidence="9" type="ORF">Taro_008263</name>
</gene>
<dbReference type="SUPFAM" id="SSF56112">
    <property type="entry name" value="Protein kinase-like (PK-like)"/>
    <property type="match status" value="1"/>
</dbReference>
<comment type="caution">
    <text evidence="9">The sequence shown here is derived from an EMBL/GenBank/DDBJ whole genome shotgun (WGS) entry which is preliminary data.</text>
</comment>
<dbReference type="OrthoDB" id="4062651at2759"/>
<dbReference type="FunFam" id="1.10.510.10:FF:000095">
    <property type="entry name" value="protein STRUBBELIG-RECEPTOR FAMILY 8"/>
    <property type="match status" value="1"/>
</dbReference>
<dbReference type="Gene3D" id="1.10.510.10">
    <property type="entry name" value="Transferase(Phosphotransferase) domain 1"/>
    <property type="match status" value="1"/>
</dbReference>
<dbReference type="GO" id="GO:0005524">
    <property type="term" value="F:ATP binding"/>
    <property type="evidence" value="ECO:0007669"/>
    <property type="project" value="UniProtKB-UniRule"/>
</dbReference>
<dbReference type="PROSITE" id="PS00108">
    <property type="entry name" value="PROTEIN_KINASE_ST"/>
    <property type="match status" value="1"/>
</dbReference>
<accession>A0A843U1W4</accession>